<gene>
    <name evidence="2" type="ORF">GM51_2115</name>
</gene>
<reference evidence="2" key="1">
    <citation type="submission" date="2014-06" db="EMBL/GenBank/DDBJ databases">
        <title>Key roles for freshwater Actinobacteria revealed by deep metagenomic sequencing.</title>
        <authorList>
            <person name="Ghai R."/>
            <person name="Mizuno C.M."/>
            <person name="Picazo A."/>
            <person name="Camacho A."/>
            <person name="Rodriguez-Valera F."/>
        </authorList>
    </citation>
    <scope>NUCLEOTIDE SEQUENCE</scope>
</reference>
<evidence type="ECO:0000259" key="1">
    <source>
        <dbReference type="Pfam" id="PF03992"/>
    </source>
</evidence>
<dbReference type="InterPro" id="IPR011008">
    <property type="entry name" value="Dimeric_a/b-barrel"/>
</dbReference>
<name>A0A094R303_9ZZZZ</name>
<dbReference type="AlphaFoldDB" id="A0A094R303"/>
<evidence type="ECO:0000313" key="2">
    <source>
        <dbReference type="EMBL" id="KGA21376.1"/>
    </source>
</evidence>
<sequence length="113" mass="12596">MAENTTQNDESGEIELSIVTMTFDAADMGSLVAVLSKYIVLTRMEPGCRNVDMIVSDTRPNRILIIEKWDSPETQRTHFDGKIMVEMAQSCGGILTQAPDIDMWQSMSAHDLT</sequence>
<dbReference type="SUPFAM" id="SSF54909">
    <property type="entry name" value="Dimeric alpha+beta barrel"/>
    <property type="match status" value="1"/>
</dbReference>
<accession>A0A094R303</accession>
<organism evidence="2">
    <name type="scientific">freshwater metagenome</name>
    <dbReference type="NCBI Taxonomy" id="449393"/>
    <lineage>
        <taxon>unclassified sequences</taxon>
        <taxon>metagenomes</taxon>
        <taxon>ecological metagenomes</taxon>
    </lineage>
</organism>
<proteinExistence type="predicted"/>
<dbReference type="InterPro" id="IPR007138">
    <property type="entry name" value="ABM_dom"/>
</dbReference>
<feature type="domain" description="ABM" evidence="1">
    <location>
        <begin position="19"/>
        <end position="81"/>
    </location>
</feature>
<comment type="caution">
    <text evidence="2">The sequence shown here is derived from an EMBL/GenBank/DDBJ whole genome shotgun (WGS) entry which is preliminary data.</text>
</comment>
<protein>
    <recommendedName>
        <fullName evidence="1">ABM domain-containing protein</fullName>
    </recommendedName>
</protein>
<dbReference type="EMBL" id="JNSL01000007">
    <property type="protein sequence ID" value="KGA21376.1"/>
    <property type="molecule type" value="Genomic_DNA"/>
</dbReference>
<dbReference type="Pfam" id="PF03992">
    <property type="entry name" value="ABM"/>
    <property type="match status" value="1"/>
</dbReference>
<dbReference type="Gene3D" id="3.30.70.100">
    <property type="match status" value="1"/>
</dbReference>